<evidence type="ECO:0000313" key="2">
    <source>
        <dbReference type="EMBL" id="CAE2274559.1"/>
    </source>
</evidence>
<keyword evidence="1" id="KW-0812">Transmembrane</keyword>
<keyword evidence="1" id="KW-0472">Membrane</keyword>
<gene>
    <name evidence="2" type="ORF">OAUR00152_LOCUS34049</name>
</gene>
<proteinExistence type="predicted"/>
<organism evidence="2">
    <name type="scientific">Odontella aurita</name>
    <dbReference type="NCBI Taxonomy" id="265563"/>
    <lineage>
        <taxon>Eukaryota</taxon>
        <taxon>Sar</taxon>
        <taxon>Stramenopiles</taxon>
        <taxon>Ochrophyta</taxon>
        <taxon>Bacillariophyta</taxon>
        <taxon>Mediophyceae</taxon>
        <taxon>Biddulphiophycidae</taxon>
        <taxon>Eupodiscales</taxon>
        <taxon>Odontellaceae</taxon>
        <taxon>Odontella</taxon>
    </lineage>
</organism>
<feature type="transmembrane region" description="Helical" evidence="1">
    <location>
        <begin position="91"/>
        <end position="110"/>
    </location>
</feature>
<evidence type="ECO:0000256" key="1">
    <source>
        <dbReference type="SAM" id="Phobius"/>
    </source>
</evidence>
<name>A0A7S4JU97_9STRA</name>
<keyword evidence="1" id="KW-1133">Transmembrane helix</keyword>
<feature type="transmembrane region" description="Helical" evidence="1">
    <location>
        <begin position="20"/>
        <end position="39"/>
    </location>
</feature>
<sequence length="203" mass="21695">MVAAFRASFKATHIIFTGQFRTTAATIISAITAFMVALIRTSSRGIHPISNTGSVDAVSTATVAIASASFEAIVNAAGCSSICYVCINWRYYHAIILLIFVAATVLLSFARIAMYPTSVANFKSGYLAHRVFARGTIITAICIIVATFNSSNEATVALCATDPAIILITCRSTAFAGSCCAARFTEFQALFHKIHRACCVKKR</sequence>
<reference evidence="2" key="1">
    <citation type="submission" date="2021-01" db="EMBL/GenBank/DDBJ databases">
        <authorList>
            <person name="Corre E."/>
            <person name="Pelletier E."/>
            <person name="Niang G."/>
            <person name="Scheremetjew M."/>
            <person name="Finn R."/>
            <person name="Kale V."/>
            <person name="Holt S."/>
            <person name="Cochrane G."/>
            <person name="Meng A."/>
            <person name="Brown T."/>
            <person name="Cohen L."/>
        </authorList>
    </citation>
    <scope>NUCLEOTIDE SEQUENCE</scope>
    <source>
        <strain evidence="2">Isolate 1302-5</strain>
    </source>
</reference>
<dbReference type="AlphaFoldDB" id="A0A7S4JU97"/>
<protein>
    <submittedName>
        <fullName evidence="2">Uncharacterized protein</fullName>
    </submittedName>
</protein>
<dbReference type="EMBL" id="HBKQ01049371">
    <property type="protein sequence ID" value="CAE2274559.1"/>
    <property type="molecule type" value="Transcribed_RNA"/>
</dbReference>
<feature type="transmembrane region" description="Helical" evidence="1">
    <location>
        <begin position="131"/>
        <end position="148"/>
    </location>
</feature>
<accession>A0A7S4JU97</accession>